<evidence type="ECO:0000256" key="2">
    <source>
        <dbReference type="ARBA" id="ARBA00023136"/>
    </source>
</evidence>
<evidence type="ECO:0000256" key="1">
    <source>
        <dbReference type="ARBA" id="ARBA00004370"/>
    </source>
</evidence>
<dbReference type="SUPFAM" id="SSF56601">
    <property type="entry name" value="beta-lactamase/transpeptidase-like"/>
    <property type="match status" value="1"/>
</dbReference>
<evidence type="ECO:0000256" key="3">
    <source>
        <dbReference type="SAM" id="SignalP"/>
    </source>
</evidence>
<keyword evidence="6" id="KW-1185">Reference proteome</keyword>
<evidence type="ECO:0000313" key="6">
    <source>
        <dbReference type="Proteomes" id="UP000597617"/>
    </source>
</evidence>
<reference evidence="5 6" key="1">
    <citation type="submission" date="2020-11" db="EMBL/GenBank/DDBJ databases">
        <authorList>
            <person name="Kim M.K."/>
        </authorList>
    </citation>
    <scope>NUCLEOTIDE SEQUENCE [LARGE SCALE GENOMIC DNA]</scope>
    <source>
        <strain evidence="5 6">BT683</strain>
    </source>
</reference>
<dbReference type="EMBL" id="JADQDQ010000015">
    <property type="protein sequence ID" value="MBF9239627.1"/>
    <property type="molecule type" value="Genomic_DNA"/>
</dbReference>
<dbReference type="Proteomes" id="UP000597617">
    <property type="component" value="Unassembled WGS sequence"/>
</dbReference>
<name>A0ABS0IMN7_9BACT</name>
<keyword evidence="5" id="KW-0378">Hydrolase</keyword>
<comment type="caution">
    <text evidence="5">The sequence shown here is derived from an EMBL/GenBank/DDBJ whole genome shotgun (WGS) entry which is preliminary data.</text>
</comment>
<feature type="domain" description="Beta-lactamase-related" evidence="4">
    <location>
        <begin position="29"/>
        <end position="340"/>
    </location>
</feature>
<dbReference type="Pfam" id="PF00144">
    <property type="entry name" value="Beta-lactamase"/>
    <property type="match status" value="1"/>
</dbReference>
<evidence type="ECO:0000259" key="4">
    <source>
        <dbReference type="Pfam" id="PF00144"/>
    </source>
</evidence>
<keyword evidence="2" id="KW-0472">Membrane</keyword>
<proteinExistence type="predicted"/>
<dbReference type="PANTHER" id="PTHR46825:SF11">
    <property type="entry name" value="PENICILLIN-BINDING PROTEIN 4"/>
    <property type="match status" value="1"/>
</dbReference>
<dbReference type="InterPro" id="IPR050491">
    <property type="entry name" value="AmpC-like"/>
</dbReference>
<comment type="subcellular location">
    <subcellularLocation>
        <location evidence="1">Membrane</location>
    </subcellularLocation>
</comment>
<sequence length="451" mass="49799">MKKILTLLLVLLATAPLCAHAQTPALELEALLRAYADRGDFAGSVLVARHGKILLEKGYGLANRRTHAPNGPDTRYPIASVTKTFTAALVLHLAERNKLAITDKLSRHYPDFPHGDSITLAQLLSHTSGIYDYTQLNDFMLSETARPATEQRMLALFRNQPLDFAPGTDWRYSNSGYSLLGYIIEKATGLRYAQAIQKTIFTPLGMARSGFDYQRLADATKAAGYYAEVGKAYVKETPSIDPSISFAAGALYSTVGDLYKWHMGLQRHRTMGAASAVRAYTPVRNHYGYGWVIDSVAGQRTVSHSGGTWGFRSTLVRVPADDVCIVLLSNTETPSLDAIAKGLLAVLYGQPYQLPVTKHAIALAPEMLRPYTGTYLIKEQDLVVDVKLENGVLQTYPFHGPRGELAALSETRFFIREQEEFEVSFTRDAQGRVLTMILHANGRDKVGEKIK</sequence>
<dbReference type="GO" id="GO:0016787">
    <property type="term" value="F:hydrolase activity"/>
    <property type="evidence" value="ECO:0007669"/>
    <property type="project" value="UniProtKB-KW"/>
</dbReference>
<accession>A0ABS0IMN7</accession>
<dbReference type="InterPro" id="IPR023650">
    <property type="entry name" value="Beta-lactam_class-A_AS"/>
</dbReference>
<dbReference type="RefSeq" id="WP_196283978.1">
    <property type="nucleotide sequence ID" value="NZ_JADQDQ010000015.1"/>
</dbReference>
<dbReference type="PANTHER" id="PTHR46825">
    <property type="entry name" value="D-ALANYL-D-ALANINE-CARBOXYPEPTIDASE/ENDOPEPTIDASE AMPH"/>
    <property type="match status" value="1"/>
</dbReference>
<gene>
    <name evidence="5" type="ORF">I2I05_19700</name>
</gene>
<evidence type="ECO:0000313" key="5">
    <source>
        <dbReference type="EMBL" id="MBF9239627.1"/>
    </source>
</evidence>
<dbReference type="InterPro" id="IPR012338">
    <property type="entry name" value="Beta-lactam/transpept-like"/>
</dbReference>
<protein>
    <submittedName>
        <fullName evidence="5">Serine hydrolase</fullName>
    </submittedName>
</protein>
<dbReference type="Gene3D" id="3.40.710.10">
    <property type="entry name" value="DD-peptidase/beta-lactamase superfamily"/>
    <property type="match status" value="1"/>
</dbReference>
<dbReference type="PROSITE" id="PS00146">
    <property type="entry name" value="BETA_LACTAMASE_A"/>
    <property type="match status" value="1"/>
</dbReference>
<organism evidence="5 6">
    <name type="scientific">Hymenobacter jeongseonensis</name>
    <dbReference type="NCBI Taxonomy" id="2791027"/>
    <lineage>
        <taxon>Bacteria</taxon>
        <taxon>Pseudomonadati</taxon>
        <taxon>Bacteroidota</taxon>
        <taxon>Cytophagia</taxon>
        <taxon>Cytophagales</taxon>
        <taxon>Hymenobacteraceae</taxon>
        <taxon>Hymenobacter</taxon>
    </lineage>
</organism>
<feature type="chain" id="PRO_5046935403" evidence="3">
    <location>
        <begin position="22"/>
        <end position="451"/>
    </location>
</feature>
<keyword evidence="3" id="KW-0732">Signal</keyword>
<feature type="signal peptide" evidence="3">
    <location>
        <begin position="1"/>
        <end position="21"/>
    </location>
</feature>
<dbReference type="InterPro" id="IPR001466">
    <property type="entry name" value="Beta-lactam-related"/>
</dbReference>